<dbReference type="HAMAP" id="MF_00463">
    <property type="entry name" value="RsxB_RnfB"/>
    <property type="match status" value="1"/>
</dbReference>
<dbReference type="GO" id="GO:0046872">
    <property type="term" value="F:metal ion binding"/>
    <property type="evidence" value="ECO:0007669"/>
    <property type="project" value="UniProtKB-KW"/>
</dbReference>
<dbReference type="Gene3D" id="1.10.15.40">
    <property type="entry name" value="Electron transport complex subunit B, putative Fe-S cluster"/>
    <property type="match status" value="1"/>
</dbReference>
<feature type="domain" description="4Fe-4S" evidence="13">
    <location>
        <begin position="31"/>
        <end position="90"/>
    </location>
</feature>
<evidence type="ECO:0000256" key="11">
    <source>
        <dbReference type="SAM" id="Phobius"/>
    </source>
</evidence>
<accession>A0A545UA34</accession>
<protein>
    <recommendedName>
        <fullName evidence="10">Ion-translocating oxidoreductase complex subunit B</fullName>
        <ecNumber evidence="10">7.-.-.-</ecNumber>
    </recommendedName>
    <alternativeName>
        <fullName evidence="10">Rnf electron transport complex subunit B</fullName>
    </alternativeName>
</protein>
<proteinExistence type="inferred from homology"/>
<dbReference type="InterPro" id="IPR017896">
    <property type="entry name" value="4Fe4S_Fe-S-bd"/>
</dbReference>
<keyword evidence="11" id="KW-0812">Transmembrane</keyword>
<comment type="function">
    <text evidence="10">Part of a membrane-bound complex that couples electron transfer with translocation of ions across the membrane.</text>
</comment>
<evidence type="ECO:0000256" key="6">
    <source>
        <dbReference type="ARBA" id="ARBA00022982"/>
    </source>
</evidence>
<keyword evidence="1 10" id="KW-0813">Transport</keyword>
<dbReference type="PROSITE" id="PS51656">
    <property type="entry name" value="4FE4S"/>
    <property type="match status" value="1"/>
</dbReference>
<evidence type="ECO:0000259" key="13">
    <source>
        <dbReference type="PROSITE" id="PS51656"/>
    </source>
</evidence>
<keyword evidence="5 10" id="KW-1278">Translocase</keyword>
<evidence type="ECO:0000256" key="4">
    <source>
        <dbReference type="ARBA" id="ARBA00022737"/>
    </source>
</evidence>
<keyword evidence="11" id="KW-1133">Transmembrane helix</keyword>
<feature type="region of interest" description="Hydrophobic" evidence="10">
    <location>
        <begin position="1"/>
        <end position="25"/>
    </location>
</feature>
<keyword evidence="7 10" id="KW-0408">Iron</keyword>
<feature type="binding site" evidence="10">
    <location>
        <position position="73"/>
    </location>
    <ligand>
        <name>[4Fe-4S] cluster</name>
        <dbReference type="ChEBI" id="CHEBI:49883"/>
        <label>1</label>
    </ligand>
</feature>
<dbReference type="PROSITE" id="PS51379">
    <property type="entry name" value="4FE4S_FER_2"/>
    <property type="match status" value="1"/>
</dbReference>
<feature type="domain" description="4Fe-4S ferredoxin-type" evidence="12">
    <location>
        <begin position="161"/>
        <end position="190"/>
    </location>
</feature>
<evidence type="ECO:0000313" key="15">
    <source>
        <dbReference type="Proteomes" id="UP000319732"/>
    </source>
</evidence>
<dbReference type="InterPro" id="IPR007202">
    <property type="entry name" value="4Fe-4S_dom"/>
</dbReference>
<dbReference type="GO" id="GO:0051539">
    <property type="term" value="F:4 iron, 4 sulfur cluster binding"/>
    <property type="evidence" value="ECO:0007669"/>
    <property type="project" value="UniProtKB-UniRule"/>
</dbReference>
<feature type="transmembrane region" description="Helical" evidence="11">
    <location>
        <begin position="6"/>
        <end position="25"/>
    </location>
</feature>
<dbReference type="PANTHER" id="PTHR43560">
    <property type="entry name" value="ION-TRANSLOCATING OXIDOREDUCTASE COMPLEX SUBUNIT B"/>
    <property type="match status" value="1"/>
</dbReference>
<comment type="caution">
    <text evidence="14">The sequence shown here is derived from an EMBL/GenBank/DDBJ whole genome shotgun (WGS) entry which is preliminary data.</text>
</comment>
<dbReference type="PROSITE" id="PS00198">
    <property type="entry name" value="4FE4S_FER_1"/>
    <property type="match status" value="1"/>
</dbReference>
<keyword evidence="4 10" id="KW-0677">Repeat</keyword>
<dbReference type="SUPFAM" id="SSF54862">
    <property type="entry name" value="4Fe-4S ferredoxins"/>
    <property type="match status" value="1"/>
</dbReference>
<feature type="binding site" evidence="10">
    <location>
        <position position="51"/>
    </location>
    <ligand>
        <name>[4Fe-4S] cluster</name>
        <dbReference type="ChEBI" id="CHEBI:49883"/>
        <label>1</label>
    </ligand>
</feature>
<evidence type="ECO:0000256" key="7">
    <source>
        <dbReference type="ARBA" id="ARBA00023004"/>
    </source>
</evidence>
<feature type="binding site" evidence="10">
    <location>
        <position position="146"/>
    </location>
    <ligand>
        <name>[4Fe-4S] cluster</name>
        <dbReference type="ChEBI" id="CHEBI:49883"/>
        <label>2</label>
    </ligand>
</feature>
<reference evidence="14 15" key="1">
    <citation type="submission" date="2019-06" db="EMBL/GenBank/DDBJ databases">
        <title>Whole genome sequence for Cellvibrionaceae sp. R142.</title>
        <authorList>
            <person name="Wang G."/>
        </authorList>
    </citation>
    <scope>NUCLEOTIDE SEQUENCE [LARGE SCALE GENOMIC DNA]</scope>
    <source>
        <strain evidence="14 15">R142</strain>
    </source>
</reference>
<keyword evidence="10" id="KW-1003">Cell membrane</keyword>
<evidence type="ECO:0000256" key="8">
    <source>
        <dbReference type="ARBA" id="ARBA00023014"/>
    </source>
</evidence>
<comment type="caution">
    <text evidence="10">Lacks conserved residue(s) required for the propagation of feature annotation.</text>
</comment>
<dbReference type="Pfam" id="PF04060">
    <property type="entry name" value="FeS"/>
    <property type="match status" value="1"/>
</dbReference>
<keyword evidence="3 10" id="KW-0479">Metal-binding</keyword>
<sequence>MTILTAMGVIGVLTFLLASLLLFASRKLHVEEDPRLDVVEAMLPHNNCGACGYPSCRLFAEALVAAAVLPGKCTVSSEAERDKIATFLHVEAGVEVKQVARLACAGGANVATKVAHYRGAATCGAAAQVAGGGKGCWWGCLGLGDCERVCDFDAIVMNDHDLPVVDEDKCTACGDCIEACPKDLFSLQRVDHHLWVPCKNLEEGDWIRGYCEVACTACGRCAVDAPGHLITMQNNLPVIDYTKGRDSVGDRGSRVAIERCPTGAIVWIDDSGEITKGAASKKIVRHSMLPEGPS</sequence>
<feature type="binding site" evidence="10">
    <location>
        <position position="48"/>
    </location>
    <ligand>
        <name>[4Fe-4S] cluster</name>
        <dbReference type="ChEBI" id="CHEBI:49883"/>
        <label>1</label>
    </ligand>
</feature>
<dbReference type="Proteomes" id="UP000319732">
    <property type="component" value="Unassembled WGS sequence"/>
</dbReference>
<dbReference type="AlphaFoldDB" id="A0A545UA34"/>
<evidence type="ECO:0000256" key="2">
    <source>
        <dbReference type="ARBA" id="ARBA00022485"/>
    </source>
</evidence>
<dbReference type="NCBIfam" id="TIGR01944">
    <property type="entry name" value="rnfB"/>
    <property type="match status" value="1"/>
</dbReference>
<keyword evidence="9 10" id="KW-0472">Membrane</keyword>
<comment type="similarity">
    <text evidence="10">Belongs to the 4Fe4S bacterial-type ferredoxin family. RnfB subfamily.</text>
</comment>
<feature type="binding site" evidence="10">
    <location>
        <position position="176"/>
    </location>
    <ligand>
        <name>[4Fe-4S] cluster</name>
        <dbReference type="ChEBI" id="CHEBI:49883"/>
        <label>3</label>
    </ligand>
</feature>
<dbReference type="GO" id="GO:0005886">
    <property type="term" value="C:plasma membrane"/>
    <property type="evidence" value="ECO:0007669"/>
    <property type="project" value="UniProtKB-SubCell"/>
</dbReference>
<name>A0A545UA34_9GAMM</name>
<dbReference type="OrthoDB" id="9781785at2"/>
<feature type="binding site" evidence="10">
    <location>
        <position position="170"/>
    </location>
    <ligand>
        <name>[4Fe-4S] cluster</name>
        <dbReference type="ChEBI" id="CHEBI:49883"/>
        <label>3</label>
    </ligand>
</feature>
<feature type="binding site" evidence="10">
    <location>
        <position position="150"/>
    </location>
    <ligand>
        <name>[4Fe-4S] cluster</name>
        <dbReference type="ChEBI" id="CHEBI:49883"/>
        <label>3</label>
    </ligand>
</feature>
<evidence type="ECO:0000259" key="12">
    <source>
        <dbReference type="PROSITE" id="PS51379"/>
    </source>
</evidence>
<feature type="binding site" evidence="10">
    <location>
        <position position="173"/>
    </location>
    <ligand>
        <name>[4Fe-4S] cluster</name>
        <dbReference type="ChEBI" id="CHEBI:49883"/>
        <label>3</label>
    </ligand>
</feature>
<dbReference type="PANTHER" id="PTHR43560:SF1">
    <property type="entry name" value="ION-TRANSLOCATING OXIDOREDUCTASE COMPLEX SUBUNIT B"/>
    <property type="match status" value="1"/>
</dbReference>
<evidence type="ECO:0000256" key="1">
    <source>
        <dbReference type="ARBA" id="ARBA00022448"/>
    </source>
</evidence>
<evidence type="ECO:0000256" key="3">
    <source>
        <dbReference type="ARBA" id="ARBA00022723"/>
    </source>
</evidence>
<evidence type="ECO:0000256" key="10">
    <source>
        <dbReference type="HAMAP-Rule" id="MF_00463"/>
    </source>
</evidence>
<gene>
    <name evidence="10" type="primary">rnfB</name>
    <name evidence="14" type="ORF">FKG94_00885</name>
</gene>
<feature type="binding site" evidence="10">
    <location>
        <position position="56"/>
    </location>
    <ligand>
        <name>[4Fe-4S] cluster</name>
        <dbReference type="ChEBI" id="CHEBI:49883"/>
        <label>1</label>
    </ligand>
</feature>
<comment type="subcellular location">
    <subcellularLocation>
        <location evidence="10">Cell inner membrane</location>
    </subcellularLocation>
</comment>
<feature type="binding site" evidence="10">
    <location>
        <position position="180"/>
    </location>
    <ligand>
        <name>[4Fe-4S] cluster</name>
        <dbReference type="ChEBI" id="CHEBI:49883"/>
        <label>2</label>
    </ligand>
</feature>
<keyword evidence="6 10" id="KW-0249">Electron transport</keyword>
<dbReference type="EMBL" id="VHSG01000002">
    <property type="protein sequence ID" value="TQV86320.1"/>
    <property type="molecule type" value="Genomic_DNA"/>
</dbReference>
<keyword evidence="8 10" id="KW-0411">Iron-sulfur</keyword>
<evidence type="ECO:0000313" key="14">
    <source>
        <dbReference type="EMBL" id="TQV86320.1"/>
    </source>
</evidence>
<dbReference type="Pfam" id="PF12838">
    <property type="entry name" value="Fer4_7"/>
    <property type="match status" value="1"/>
</dbReference>
<dbReference type="GO" id="GO:0022900">
    <property type="term" value="P:electron transport chain"/>
    <property type="evidence" value="ECO:0007669"/>
    <property type="project" value="UniProtKB-UniRule"/>
</dbReference>
<feature type="binding site" evidence="10">
    <location>
        <position position="140"/>
    </location>
    <ligand>
        <name>[4Fe-4S] cluster</name>
        <dbReference type="ChEBI" id="CHEBI:49883"/>
        <label>2</label>
    </ligand>
</feature>
<dbReference type="InterPro" id="IPR050395">
    <property type="entry name" value="4Fe4S_Ferredoxin_RnfB"/>
</dbReference>
<keyword evidence="10" id="KW-0997">Cell inner membrane</keyword>
<dbReference type="GO" id="GO:0009055">
    <property type="term" value="F:electron transfer activity"/>
    <property type="evidence" value="ECO:0007669"/>
    <property type="project" value="InterPro"/>
</dbReference>
<keyword evidence="15" id="KW-1185">Reference proteome</keyword>
<evidence type="ECO:0000256" key="9">
    <source>
        <dbReference type="ARBA" id="ARBA00023136"/>
    </source>
</evidence>
<dbReference type="Gene3D" id="3.30.70.20">
    <property type="match status" value="1"/>
</dbReference>
<dbReference type="InterPro" id="IPR017900">
    <property type="entry name" value="4Fe4S_Fe_S_CS"/>
</dbReference>
<keyword evidence="2 10" id="KW-0004">4Fe-4S</keyword>
<dbReference type="InterPro" id="IPR010207">
    <property type="entry name" value="Elect_transpt_cplx_RnfB/RsxB"/>
</dbReference>
<dbReference type="EC" id="7.-.-.-" evidence="10"/>
<feature type="binding site" evidence="10">
    <location>
        <position position="136"/>
    </location>
    <ligand>
        <name>[4Fe-4S] cluster</name>
        <dbReference type="ChEBI" id="CHEBI:49883"/>
        <label>2</label>
    </ligand>
</feature>
<organism evidence="14 15">
    <name type="scientific">Exilibacterium tricleocarpae</name>
    <dbReference type="NCBI Taxonomy" id="2591008"/>
    <lineage>
        <taxon>Bacteria</taxon>
        <taxon>Pseudomonadati</taxon>
        <taxon>Pseudomonadota</taxon>
        <taxon>Gammaproteobacteria</taxon>
        <taxon>Cellvibrionales</taxon>
        <taxon>Cellvibrionaceae</taxon>
        <taxon>Exilibacterium</taxon>
    </lineage>
</organism>
<comment type="cofactor">
    <cofactor evidence="10">
        <name>[4Fe-4S] cluster</name>
        <dbReference type="ChEBI" id="CHEBI:49883"/>
    </cofactor>
    <text evidence="10">Binds 3 [4Fe-4S] clusters.</text>
</comment>
<evidence type="ECO:0000256" key="5">
    <source>
        <dbReference type="ARBA" id="ARBA00022967"/>
    </source>
</evidence>
<comment type="subunit">
    <text evidence="10">The complex is composed of six subunits: RnfA, RnfB, RnfC, RnfD, RnfE and RnfG.</text>
</comment>